<feature type="transmembrane region" description="Helical" evidence="8">
    <location>
        <begin position="218"/>
        <end position="238"/>
    </location>
</feature>
<keyword evidence="5 8" id="KW-0812">Transmembrane</keyword>
<dbReference type="PANTHER" id="PTHR33908">
    <property type="entry name" value="MANNOSYLTRANSFERASE YKCB-RELATED"/>
    <property type="match status" value="1"/>
</dbReference>
<keyword evidence="2" id="KW-1003">Cell membrane</keyword>
<dbReference type="GO" id="GO:0009103">
    <property type="term" value="P:lipopolysaccharide biosynthetic process"/>
    <property type="evidence" value="ECO:0007669"/>
    <property type="project" value="UniProtKB-ARBA"/>
</dbReference>
<evidence type="ECO:0000256" key="6">
    <source>
        <dbReference type="ARBA" id="ARBA00022989"/>
    </source>
</evidence>
<feature type="transmembrane region" description="Helical" evidence="8">
    <location>
        <begin position="102"/>
        <end position="120"/>
    </location>
</feature>
<keyword evidence="3" id="KW-0328">Glycosyltransferase</keyword>
<keyword evidence="11" id="KW-1185">Reference proteome</keyword>
<dbReference type="InterPro" id="IPR038731">
    <property type="entry name" value="RgtA/B/C-like"/>
</dbReference>
<dbReference type="EMBL" id="SPQT01000025">
    <property type="protein sequence ID" value="TFV43118.1"/>
    <property type="molecule type" value="Genomic_DNA"/>
</dbReference>
<dbReference type="PANTHER" id="PTHR33908:SF11">
    <property type="entry name" value="MEMBRANE PROTEIN"/>
    <property type="match status" value="1"/>
</dbReference>
<feature type="transmembrane region" description="Helical" evidence="8">
    <location>
        <begin position="132"/>
        <end position="165"/>
    </location>
</feature>
<dbReference type="RefSeq" id="WP_135177737.1">
    <property type="nucleotide sequence ID" value="NZ_SPQT01000025.1"/>
</dbReference>
<dbReference type="AlphaFoldDB" id="A0A4Y9LHY9"/>
<evidence type="ECO:0000256" key="1">
    <source>
        <dbReference type="ARBA" id="ARBA00004651"/>
    </source>
</evidence>
<keyword evidence="6 8" id="KW-1133">Transmembrane helix</keyword>
<dbReference type="GO" id="GO:0016763">
    <property type="term" value="F:pentosyltransferase activity"/>
    <property type="evidence" value="ECO:0007669"/>
    <property type="project" value="TreeGrafter"/>
</dbReference>
<evidence type="ECO:0000256" key="3">
    <source>
        <dbReference type="ARBA" id="ARBA00022676"/>
    </source>
</evidence>
<dbReference type="OrthoDB" id="9809099at2"/>
<evidence type="ECO:0000256" key="2">
    <source>
        <dbReference type="ARBA" id="ARBA00022475"/>
    </source>
</evidence>
<feature type="transmembrane region" description="Helical" evidence="8">
    <location>
        <begin position="177"/>
        <end position="206"/>
    </location>
</feature>
<feature type="transmembrane region" description="Helical" evidence="8">
    <location>
        <begin position="346"/>
        <end position="365"/>
    </location>
</feature>
<sequence>MGAKGSQQGRLDYLFLGGILVVAVALRLGDLTQPLTDWFTWREASTAMMADNLPKNGWSPFWPEVSWNGDRPGYQGREFQLLTYVAAYLDHVLGWRDWHGRLAAMLFGLVTLTSLHNLVLRLRNSWDARAAALIYALLPAAIVVDTSYLPDPAMVAFVTLALWLLVKGLQEHHPVTLWTAAGAGILGILAKLPALAALPAAFYIVWCVPTKLARRKRIVLFGLWLCLAIVLVSSYYRWTVHLGRTYPPYHIAGQGYIWSDGFTEFLSKRFFVKEALFHARTWLWGWPIMLLCAVALCSPPISGQDGGAERAKTEILAPWIFHVWLGGFALLYFIAAREIVEQPWNFHIASPAIAALAGIGFVKVATLGRDKYELGTLARTIALIAVLLASNIIAAKEVKQTFLATADYELGNALARLAGPEELVVVSGGVAGNPVAIYYSRHRGWLFPLPDDYFTVYMEDGEPSIMVIKDLIRRGARWFGIVKSAADLSEPPQTFDQHHGQLLAYLATAHSLEADTPKYQIYRLRAP</sequence>
<organism evidence="10 11">
    <name type="scientific">Bradyrhizobium niftali</name>
    <dbReference type="NCBI Taxonomy" id="2560055"/>
    <lineage>
        <taxon>Bacteria</taxon>
        <taxon>Pseudomonadati</taxon>
        <taxon>Pseudomonadota</taxon>
        <taxon>Alphaproteobacteria</taxon>
        <taxon>Hyphomicrobiales</taxon>
        <taxon>Nitrobacteraceae</taxon>
        <taxon>Bradyrhizobium</taxon>
    </lineage>
</organism>
<evidence type="ECO:0000256" key="7">
    <source>
        <dbReference type="ARBA" id="ARBA00023136"/>
    </source>
</evidence>
<feature type="transmembrane region" description="Helical" evidence="8">
    <location>
        <begin position="377"/>
        <end position="395"/>
    </location>
</feature>
<feature type="domain" description="Glycosyltransferase RgtA/B/C/D-like" evidence="9">
    <location>
        <begin position="83"/>
        <end position="233"/>
    </location>
</feature>
<evidence type="ECO:0000313" key="11">
    <source>
        <dbReference type="Proteomes" id="UP000297966"/>
    </source>
</evidence>
<proteinExistence type="predicted"/>
<reference evidence="10 11" key="1">
    <citation type="submission" date="2019-03" db="EMBL/GenBank/DDBJ databases">
        <title>Bradyrhizobium diversity isolated from nodules of Chamaecrista fasciculata.</title>
        <authorList>
            <person name="Klepa M.S."/>
            <person name="Urquiaga M.O."/>
            <person name="Hungria M."/>
            <person name="Delamuta J.R."/>
        </authorList>
    </citation>
    <scope>NUCLEOTIDE SEQUENCE [LARGE SCALE GENOMIC DNA]</scope>
    <source>
        <strain evidence="10 11">CNPSo 3448</strain>
    </source>
</reference>
<keyword evidence="7 8" id="KW-0472">Membrane</keyword>
<evidence type="ECO:0000313" key="10">
    <source>
        <dbReference type="EMBL" id="TFV43118.1"/>
    </source>
</evidence>
<evidence type="ECO:0000256" key="5">
    <source>
        <dbReference type="ARBA" id="ARBA00022692"/>
    </source>
</evidence>
<feature type="transmembrane region" description="Helical" evidence="8">
    <location>
        <begin position="12"/>
        <end position="29"/>
    </location>
</feature>
<evidence type="ECO:0000259" key="9">
    <source>
        <dbReference type="Pfam" id="PF13231"/>
    </source>
</evidence>
<accession>A0A4Y9LHY9</accession>
<gene>
    <name evidence="10" type="ORF">E4K65_33345</name>
</gene>
<dbReference type="Proteomes" id="UP000297966">
    <property type="component" value="Unassembled WGS sequence"/>
</dbReference>
<dbReference type="Pfam" id="PF13231">
    <property type="entry name" value="PMT_2"/>
    <property type="match status" value="1"/>
</dbReference>
<dbReference type="InterPro" id="IPR050297">
    <property type="entry name" value="LipidA_mod_glycosyltrf_83"/>
</dbReference>
<feature type="transmembrane region" description="Helical" evidence="8">
    <location>
        <begin position="315"/>
        <end position="334"/>
    </location>
</feature>
<protein>
    <submittedName>
        <fullName evidence="10">Glycosyl transferase</fullName>
    </submittedName>
</protein>
<name>A0A4Y9LHY9_9BRAD</name>
<feature type="transmembrane region" description="Helical" evidence="8">
    <location>
        <begin position="283"/>
        <end position="303"/>
    </location>
</feature>
<dbReference type="GO" id="GO:0005886">
    <property type="term" value="C:plasma membrane"/>
    <property type="evidence" value="ECO:0007669"/>
    <property type="project" value="UniProtKB-SubCell"/>
</dbReference>
<evidence type="ECO:0000256" key="4">
    <source>
        <dbReference type="ARBA" id="ARBA00022679"/>
    </source>
</evidence>
<comment type="subcellular location">
    <subcellularLocation>
        <location evidence="1">Cell membrane</location>
        <topology evidence="1">Multi-pass membrane protein</topology>
    </subcellularLocation>
</comment>
<evidence type="ECO:0000256" key="8">
    <source>
        <dbReference type="SAM" id="Phobius"/>
    </source>
</evidence>
<keyword evidence="4 10" id="KW-0808">Transferase</keyword>
<comment type="caution">
    <text evidence="10">The sequence shown here is derived from an EMBL/GenBank/DDBJ whole genome shotgun (WGS) entry which is preliminary data.</text>
</comment>